<organism evidence="2 3">
    <name type="scientific">Candidatus Accumulibacter phosphatis</name>
    <dbReference type="NCBI Taxonomy" id="327160"/>
    <lineage>
        <taxon>Bacteria</taxon>
        <taxon>Pseudomonadati</taxon>
        <taxon>Pseudomonadota</taxon>
        <taxon>Betaproteobacteria</taxon>
        <taxon>Candidatus Accumulibacter</taxon>
    </lineage>
</organism>
<accession>A0A080LZM1</accession>
<evidence type="ECO:0000313" key="3">
    <source>
        <dbReference type="Proteomes" id="UP000020077"/>
    </source>
</evidence>
<dbReference type="Proteomes" id="UP000020077">
    <property type="component" value="Unassembled WGS sequence"/>
</dbReference>
<name>A0A080LZM1_9PROT</name>
<sequence length="75" mass="8102">MTTKNLCNLIAAGADLLDEQAAAALLTVAPGTLGVWRSTGRYGLPFLKVGRAVRYRRADLIAWLEKRTRETGATA</sequence>
<protein>
    <submittedName>
        <fullName evidence="2">Helix-turn-helix domain protein</fullName>
    </submittedName>
</protein>
<dbReference type="InterPro" id="IPR009061">
    <property type="entry name" value="DNA-bd_dom_put_sf"/>
</dbReference>
<reference evidence="2 3" key="1">
    <citation type="submission" date="2014-02" db="EMBL/GenBank/DDBJ databases">
        <title>Expanding our view of genomic diversity in Candidatus Accumulibacter clades.</title>
        <authorList>
            <person name="Skennerton C.T."/>
            <person name="Barr J.J."/>
            <person name="Slater F.R."/>
            <person name="Bond P.L."/>
            <person name="Tyson G.W."/>
        </authorList>
    </citation>
    <scope>NUCLEOTIDE SEQUENCE [LARGE SCALE GENOMIC DNA]</scope>
    <source>
        <strain evidence="3">BA-91</strain>
    </source>
</reference>
<dbReference type="SUPFAM" id="SSF46955">
    <property type="entry name" value="Putative DNA-binding domain"/>
    <property type="match status" value="1"/>
</dbReference>
<evidence type="ECO:0000313" key="2">
    <source>
        <dbReference type="EMBL" id="KFB74368.1"/>
    </source>
</evidence>
<gene>
    <name evidence="2" type="ORF">AW09_000338</name>
</gene>
<dbReference type="AlphaFoldDB" id="A0A080LZM1"/>
<dbReference type="InterPro" id="IPR036388">
    <property type="entry name" value="WH-like_DNA-bd_sf"/>
</dbReference>
<dbReference type="Pfam" id="PF12728">
    <property type="entry name" value="HTH_17"/>
    <property type="match status" value="1"/>
</dbReference>
<dbReference type="InterPro" id="IPR041657">
    <property type="entry name" value="HTH_17"/>
</dbReference>
<proteinExistence type="predicted"/>
<evidence type="ECO:0000259" key="1">
    <source>
        <dbReference type="Pfam" id="PF12728"/>
    </source>
</evidence>
<comment type="caution">
    <text evidence="2">The sequence shown here is derived from an EMBL/GenBank/DDBJ whole genome shotgun (WGS) entry which is preliminary data.</text>
</comment>
<feature type="domain" description="Helix-turn-helix" evidence="1">
    <location>
        <begin position="17"/>
        <end position="67"/>
    </location>
</feature>
<dbReference type="EMBL" id="JDVG02000051">
    <property type="protein sequence ID" value="KFB74368.1"/>
    <property type="molecule type" value="Genomic_DNA"/>
</dbReference>
<dbReference type="Gene3D" id="1.10.10.10">
    <property type="entry name" value="Winged helix-like DNA-binding domain superfamily/Winged helix DNA-binding domain"/>
    <property type="match status" value="1"/>
</dbReference>